<dbReference type="PROSITE" id="PS51918">
    <property type="entry name" value="RADICAL_SAM"/>
    <property type="match status" value="1"/>
</dbReference>
<protein>
    <recommendedName>
        <fullName evidence="14">Probable dual-specificity RNA methyltransferase RlmN</fullName>
        <ecNumber evidence="14">2.1.1.192</ecNumber>
    </recommendedName>
    <alternativeName>
        <fullName evidence="14">23S rRNA (adenine(2503)-C(2))-methyltransferase</fullName>
    </alternativeName>
    <alternativeName>
        <fullName evidence="14">23S rRNA m2A2503 methyltransferase</fullName>
    </alternativeName>
    <alternativeName>
        <fullName evidence="14">Ribosomal RNA large subunit methyltransferase N</fullName>
    </alternativeName>
    <alternativeName>
        <fullName evidence="14">tRNA (adenine(37)-C(2))-methyltransferase</fullName>
    </alternativeName>
    <alternativeName>
        <fullName evidence="14">tRNA m2A37 methyltransferase</fullName>
    </alternativeName>
</protein>
<dbReference type="HOGENOM" id="CLU_029101_0_0_10"/>
<dbReference type="FunFam" id="3.20.20.70:FF:000014">
    <property type="entry name" value="Probable dual-specificity RNA methyltransferase RlmN"/>
    <property type="match status" value="1"/>
</dbReference>
<dbReference type="eggNOG" id="COG0820">
    <property type="taxonomic scope" value="Bacteria"/>
</dbReference>
<dbReference type="SFLD" id="SFLDG01062">
    <property type="entry name" value="methyltransferase_(Class_A)"/>
    <property type="match status" value="1"/>
</dbReference>
<dbReference type="EC" id="2.1.1.192" evidence="14"/>
<keyword evidence="6 14" id="KW-0489">Methyltransferase</keyword>
<evidence type="ECO:0000256" key="13">
    <source>
        <dbReference type="ARBA" id="ARBA00023157"/>
    </source>
</evidence>
<dbReference type="PATRIC" id="fig|1433126.3.peg.1576"/>
<dbReference type="InterPro" id="IPR027492">
    <property type="entry name" value="RNA_MTrfase_RlmN"/>
</dbReference>
<dbReference type="Pfam" id="PF21016">
    <property type="entry name" value="RlmN_N"/>
    <property type="match status" value="1"/>
</dbReference>
<dbReference type="SFLD" id="SFLDF00275">
    <property type="entry name" value="adenosine_C2_methyltransferase"/>
    <property type="match status" value="1"/>
</dbReference>
<dbReference type="InterPro" id="IPR007197">
    <property type="entry name" value="rSAM"/>
</dbReference>
<dbReference type="GO" id="GO:0005737">
    <property type="term" value="C:cytoplasm"/>
    <property type="evidence" value="ECO:0007669"/>
    <property type="project" value="UniProtKB-SubCell"/>
</dbReference>
<evidence type="ECO:0000256" key="2">
    <source>
        <dbReference type="ARBA" id="ARBA00007544"/>
    </source>
</evidence>
<accession>A0A060RCV6</accession>
<comment type="cofactor">
    <cofactor evidence="14">
        <name>[4Fe-4S] cluster</name>
        <dbReference type="ChEBI" id="CHEBI:49883"/>
    </cofactor>
    <text evidence="14">Binds 1 [4Fe-4S] cluster. The cluster is coordinated with 3 cysteines and an exchangeable S-adenosyl-L-methionine.</text>
</comment>
<comment type="function">
    <text evidence="14">Specifically methylates position 2 of adenine 2503 in 23S rRNA and position 2 of adenine 37 in tRNAs.</text>
</comment>
<comment type="miscellaneous">
    <text evidence="14">Reaction proceeds by a ping-pong mechanism involving intermediate methylation of a conserved cysteine residue.</text>
</comment>
<feature type="binding site" evidence="14">
    <location>
        <position position="138"/>
    </location>
    <ligand>
        <name>[4Fe-4S] cluster</name>
        <dbReference type="ChEBI" id="CHEBI:49883"/>
        <note>4Fe-4S-S-AdoMet</note>
    </ligand>
</feature>
<evidence type="ECO:0000256" key="8">
    <source>
        <dbReference type="ARBA" id="ARBA00022691"/>
    </source>
</evidence>
<evidence type="ECO:0000256" key="12">
    <source>
        <dbReference type="ARBA" id="ARBA00023014"/>
    </source>
</evidence>
<evidence type="ECO:0000256" key="7">
    <source>
        <dbReference type="ARBA" id="ARBA00022679"/>
    </source>
</evidence>
<dbReference type="InterPro" id="IPR004383">
    <property type="entry name" value="rRNA_lsu_MTrfase_RlmN/Cfr"/>
</dbReference>
<dbReference type="GO" id="GO:0070040">
    <property type="term" value="F:rRNA (adenine(2503)-C2-)-methyltransferase activity"/>
    <property type="evidence" value="ECO:0007669"/>
    <property type="project" value="UniProtKB-UniRule"/>
</dbReference>
<dbReference type="GO" id="GO:0002935">
    <property type="term" value="F:tRNA (adenine(37)-C2)-methyltransferase activity"/>
    <property type="evidence" value="ECO:0007669"/>
    <property type="project" value="UniProtKB-UniRule"/>
</dbReference>
<dbReference type="NCBIfam" id="TIGR00048">
    <property type="entry name" value="rRNA_mod_RlmN"/>
    <property type="match status" value="1"/>
</dbReference>
<dbReference type="CDD" id="cd01335">
    <property type="entry name" value="Radical_SAM"/>
    <property type="match status" value="1"/>
</dbReference>
<dbReference type="InterPro" id="IPR013785">
    <property type="entry name" value="Aldolase_TIM"/>
</dbReference>
<reference evidence="16 17" key="1">
    <citation type="journal article" date="2015" name="Genome Announc.">
        <title>Complete Genome Sequence of the Novel Leech Symbiont Mucinivorans hirudinis M3T.</title>
        <authorList>
            <person name="Nelson M.C."/>
            <person name="Bomar L."/>
            <person name="Graf J."/>
        </authorList>
    </citation>
    <scope>NUCLEOTIDE SEQUENCE [LARGE SCALE GENOMIC DNA]</scope>
    <source>
        <strain evidence="17">M3</strain>
    </source>
</reference>
<evidence type="ECO:0000256" key="11">
    <source>
        <dbReference type="ARBA" id="ARBA00023004"/>
    </source>
</evidence>
<dbReference type="SUPFAM" id="SSF102114">
    <property type="entry name" value="Radical SAM enzymes"/>
    <property type="match status" value="1"/>
</dbReference>
<comment type="catalytic activity">
    <reaction evidence="14">
        <text>adenosine(37) in tRNA + 2 reduced [2Fe-2S]-[ferredoxin] + 2 S-adenosyl-L-methionine = 2-methyladenosine(37) in tRNA + 5'-deoxyadenosine + L-methionine + 2 oxidized [2Fe-2S]-[ferredoxin] + S-adenosyl-L-homocysteine</text>
        <dbReference type="Rhea" id="RHEA:43332"/>
        <dbReference type="Rhea" id="RHEA-COMP:10000"/>
        <dbReference type="Rhea" id="RHEA-COMP:10001"/>
        <dbReference type="Rhea" id="RHEA-COMP:10162"/>
        <dbReference type="Rhea" id="RHEA-COMP:10485"/>
        <dbReference type="ChEBI" id="CHEBI:17319"/>
        <dbReference type="ChEBI" id="CHEBI:33737"/>
        <dbReference type="ChEBI" id="CHEBI:33738"/>
        <dbReference type="ChEBI" id="CHEBI:57844"/>
        <dbReference type="ChEBI" id="CHEBI:57856"/>
        <dbReference type="ChEBI" id="CHEBI:59789"/>
        <dbReference type="ChEBI" id="CHEBI:74411"/>
        <dbReference type="ChEBI" id="CHEBI:74497"/>
        <dbReference type="EC" id="2.1.1.192"/>
    </reaction>
</comment>
<dbReference type="GO" id="GO:0019843">
    <property type="term" value="F:rRNA binding"/>
    <property type="evidence" value="ECO:0007669"/>
    <property type="project" value="UniProtKB-UniRule"/>
</dbReference>
<comment type="catalytic activity">
    <reaction evidence="14">
        <text>adenosine(2503) in 23S rRNA + 2 reduced [2Fe-2S]-[ferredoxin] + 2 S-adenosyl-L-methionine = 2-methyladenosine(2503) in 23S rRNA + 5'-deoxyadenosine + L-methionine + 2 oxidized [2Fe-2S]-[ferredoxin] + S-adenosyl-L-homocysteine</text>
        <dbReference type="Rhea" id="RHEA:42916"/>
        <dbReference type="Rhea" id="RHEA-COMP:10000"/>
        <dbReference type="Rhea" id="RHEA-COMP:10001"/>
        <dbReference type="Rhea" id="RHEA-COMP:10152"/>
        <dbReference type="Rhea" id="RHEA-COMP:10282"/>
        <dbReference type="ChEBI" id="CHEBI:17319"/>
        <dbReference type="ChEBI" id="CHEBI:33737"/>
        <dbReference type="ChEBI" id="CHEBI:33738"/>
        <dbReference type="ChEBI" id="CHEBI:57844"/>
        <dbReference type="ChEBI" id="CHEBI:57856"/>
        <dbReference type="ChEBI" id="CHEBI:59789"/>
        <dbReference type="ChEBI" id="CHEBI:74411"/>
        <dbReference type="ChEBI" id="CHEBI:74497"/>
        <dbReference type="EC" id="2.1.1.192"/>
    </reaction>
</comment>
<sequence length="360" mass="40285">MPQIISISPSIFQMSLPSHHPSPNLLGKSLHELTEIALSFGLKRFAGAQLARWLYPSRAVSFEQMSNISASVRAMLGEKFRVGRQESREVAISRDGTKKYLFETADGNFIESVYIPDNERHTLCISSQAGCRMGCRFCMTARMGFRGQLSAGEIVNQIMSVAEAEQLTNIVYMGMGEPLDNVDNVLRSIEIMTASWGFAWSPTRITLSTIGVLPSLERFLNECKVNLAVSLHSPFDGERTKLMPMQKAYPIGKVLEVLKSYDWRGQRRLTFEYILFEGVNDRREDINELIKLLKGLECRVNLIRFHAIPDSDLRGVSAEKLSWFNGELNSAGIRTTTRSSRGEDILAACGLLATSNHPTL</sequence>
<evidence type="ECO:0000313" key="17">
    <source>
        <dbReference type="Proteomes" id="UP000027616"/>
    </source>
</evidence>
<dbReference type="Gene3D" id="1.10.150.530">
    <property type="match status" value="1"/>
</dbReference>
<evidence type="ECO:0000313" key="16">
    <source>
        <dbReference type="EMBL" id="CDN31678.1"/>
    </source>
</evidence>
<feature type="binding site" evidence="14">
    <location>
        <begin position="230"/>
        <end position="232"/>
    </location>
    <ligand>
        <name>S-adenosyl-L-methionine</name>
        <dbReference type="ChEBI" id="CHEBI:59789"/>
    </ligand>
</feature>
<dbReference type="GO" id="GO:0030488">
    <property type="term" value="P:tRNA methylation"/>
    <property type="evidence" value="ECO:0007669"/>
    <property type="project" value="UniProtKB-UniRule"/>
</dbReference>
<feature type="active site" description="S-methylcysteine intermediate" evidence="14">
    <location>
        <position position="349"/>
    </location>
</feature>
<keyword evidence="17" id="KW-1185">Reference proteome</keyword>
<keyword evidence="3 14" id="KW-0004">4Fe-4S</keyword>
<keyword evidence="13 14" id="KW-1015">Disulfide bond</keyword>
<dbReference type="Proteomes" id="UP000027616">
    <property type="component" value="Chromosome I"/>
</dbReference>
<gene>
    <name evidence="14" type="primary">rlmN</name>
    <name evidence="16" type="ORF">BN938_1591</name>
</gene>
<keyword evidence="7 14" id="KW-0808">Transferase</keyword>
<evidence type="ECO:0000256" key="5">
    <source>
        <dbReference type="ARBA" id="ARBA00022552"/>
    </source>
</evidence>
<dbReference type="GO" id="GO:0070475">
    <property type="term" value="P:rRNA base methylation"/>
    <property type="evidence" value="ECO:0007669"/>
    <property type="project" value="UniProtKB-UniRule"/>
</dbReference>
<dbReference type="PANTHER" id="PTHR30544">
    <property type="entry name" value="23S RRNA METHYLTRANSFERASE"/>
    <property type="match status" value="1"/>
</dbReference>
<evidence type="ECO:0000256" key="4">
    <source>
        <dbReference type="ARBA" id="ARBA00022490"/>
    </source>
</evidence>
<dbReference type="InterPro" id="IPR048641">
    <property type="entry name" value="RlmN_N"/>
</dbReference>
<keyword evidence="10 14" id="KW-0479">Metal-binding</keyword>
<keyword evidence="5 14" id="KW-0698">rRNA processing</keyword>
<dbReference type="InterPro" id="IPR058240">
    <property type="entry name" value="rSAM_sf"/>
</dbReference>
<dbReference type="AlphaFoldDB" id="A0A060RCV6"/>
<feature type="binding site" evidence="14">
    <location>
        <begin position="176"/>
        <end position="177"/>
    </location>
    <ligand>
        <name>S-adenosyl-L-methionine</name>
        <dbReference type="ChEBI" id="CHEBI:59789"/>
    </ligand>
</feature>
<comment type="subcellular location">
    <subcellularLocation>
        <location evidence="1 14">Cytoplasm</location>
    </subcellularLocation>
</comment>
<feature type="binding site" evidence="14">
    <location>
        <position position="306"/>
    </location>
    <ligand>
        <name>S-adenosyl-L-methionine</name>
        <dbReference type="ChEBI" id="CHEBI:59789"/>
    </ligand>
</feature>
<comment type="caution">
    <text evidence="14">Lacks conserved residue(s) required for the propagation of feature annotation.</text>
</comment>
<dbReference type="KEGG" id="rbc:BN938_1591"/>
<feature type="binding site" evidence="14">
    <location>
        <position position="135"/>
    </location>
    <ligand>
        <name>[4Fe-4S] cluster</name>
        <dbReference type="ChEBI" id="CHEBI:49883"/>
        <note>4Fe-4S-S-AdoMet</note>
    </ligand>
</feature>
<organism evidence="16 17">
    <name type="scientific">Mucinivorans hirudinis</name>
    <dbReference type="NCBI Taxonomy" id="1433126"/>
    <lineage>
        <taxon>Bacteria</taxon>
        <taxon>Pseudomonadati</taxon>
        <taxon>Bacteroidota</taxon>
        <taxon>Bacteroidia</taxon>
        <taxon>Bacteroidales</taxon>
        <taxon>Rikenellaceae</taxon>
        <taxon>Mucinivorans</taxon>
    </lineage>
</organism>
<evidence type="ECO:0000256" key="3">
    <source>
        <dbReference type="ARBA" id="ARBA00022485"/>
    </source>
</evidence>
<proteinExistence type="inferred from homology"/>
<dbReference type="HAMAP" id="MF_01849">
    <property type="entry name" value="RNA_methyltr_RlmN"/>
    <property type="match status" value="1"/>
</dbReference>
<keyword evidence="8 14" id="KW-0949">S-adenosyl-L-methionine</keyword>
<feature type="domain" description="Radical SAM core" evidence="15">
    <location>
        <begin position="117"/>
        <end position="344"/>
    </location>
</feature>
<dbReference type="PIRSF" id="PIRSF006004">
    <property type="entry name" value="CHP00048"/>
    <property type="match status" value="1"/>
</dbReference>
<feature type="binding site" evidence="14">
    <location>
        <position position="208"/>
    </location>
    <ligand>
        <name>S-adenosyl-L-methionine</name>
        <dbReference type="ChEBI" id="CHEBI:59789"/>
    </ligand>
</feature>
<dbReference type="SFLD" id="SFLDS00029">
    <property type="entry name" value="Radical_SAM"/>
    <property type="match status" value="1"/>
</dbReference>
<dbReference type="Gene3D" id="3.20.20.70">
    <property type="entry name" value="Aldolase class I"/>
    <property type="match status" value="1"/>
</dbReference>
<evidence type="ECO:0000256" key="1">
    <source>
        <dbReference type="ARBA" id="ARBA00004496"/>
    </source>
</evidence>
<comment type="similarity">
    <text evidence="2 14">Belongs to the radical SAM superfamily. RlmN family.</text>
</comment>
<evidence type="ECO:0000259" key="15">
    <source>
        <dbReference type="PROSITE" id="PS51918"/>
    </source>
</evidence>
<dbReference type="InterPro" id="IPR040072">
    <property type="entry name" value="Methyltransferase_A"/>
</dbReference>
<keyword evidence="9 14" id="KW-0819">tRNA processing</keyword>
<keyword evidence="12 14" id="KW-0411">Iron-sulfur</keyword>
<evidence type="ECO:0000256" key="9">
    <source>
        <dbReference type="ARBA" id="ARBA00022694"/>
    </source>
</evidence>
<dbReference type="PANTHER" id="PTHR30544:SF5">
    <property type="entry name" value="RADICAL SAM CORE DOMAIN-CONTAINING PROTEIN"/>
    <property type="match status" value="1"/>
</dbReference>
<dbReference type="GO" id="GO:0000049">
    <property type="term" value="F:tRNA binding"/>
    <property type="evidence" value="ECO:0007669"/>
    <property type="project" value="UniProtKB-UniRule"/>
</dbReference>
<keyword evidence="11 14" id="KW-0408">Iron</keyword>
<dbReference type="EMBL" id="HG934468">
    <property type="protein sequence ID" value="CDN31678.1"/>
    <property type="molecule type" value="Genomic_DNA"/>
</dbReference>
<keyword evidence="4 14" id="KW-0963">Cytoplasm</keyword>
<name>A0A060RCV6_9BACT</name>
<feature type="active site" description="Proton acceptor" evidence="14">
    <location>
        <position position="111"/>
    </location>
</feature>
<feature type="binding site" evidence="14">
    <location>
        <position position="131"/>
    </location>
    <ligand>
        <name>[4Fe-4S] cluster</name>
        <dbReference type="ChEBI" id="CHEBI:49883"/>
        <note>4Fe-4S-S-AdoMet</note>
    </ligand>
</feature>
<dbReference type="STRING" id="1433126.BN938_1591"/>
<evidence type="ECO:0000256" key="10">
    <source>
        <dbReference type="ARBA" id="ARBA00022723"/>
    </source>
</evidence>
<dbReference type="Pfam" id="PF04055">
    <property type="entry name" value="Radical_SAM"/>
    <property type="match status" value="1"/>
</dbReference>
<dbReference type="GO" id="GO:0051539">
    <property type="term" value="F:4 iron, 4 sulfur cluster binding"/>
    <property type="evidence" value="ECO:0007669"/>
    <property type="project" value="UniProtKB-UniRule"/>
</dbReference>
<evidence type="ECO:0000256" key="6">
    <source>
        <dbReference type="ARBA" id="ARBA00022603"/>
    </source>
</evidence>
<evidence type="ECO:0000256" key="14">
    <source>
        <dbReference type="HAMAP-Rule" id="MF_01849"/>
    </source>
</evidence>
<dbReference type="GO" id="GO:0046872">
    <property type="term" value="F:metal ion binding"/>
    <property type="evidence" value="ECO:0007669"/>
    <property type="project" value="UniProtKB-KW"/>
</dbReference>